<dbReference type="Proteomes" id="UP001595453">
    <property type="component" value="Unassembled WGS sequence"/>
</dbReference>
<reference evidence="3" key="1">
    <citation type="journal article" date="2019" name="Int. J. Syst. Evol. Microbiol.">
        <title>The Global Catalogue of Microorganisms (GCM) 10K type strain sequencing project: providing services to taxonomists for standard genome sequencing and annotation.</title>
        <authorList>
            <consortium name="The Broad Institute Genomics Platform"/>
            <consortium name="The Broad Institute Genome Sequencing Center for Infectious Disease"/>
            <person name="Wu L."/>
            <person name="Ma J."/>
        </authorList>
    </citation>
    <scope>NUCLEOTIDE SEQUENCE [LARGE SCALE GENOMIC DNA]</scope>
    <source>
        <strain evidence="3">KCTC 42730</strain>
    </source>
</reference>
<keyword evidence="3" id="KW-1185">Reference proteome</keyword>
<dbReference type="RefSeq" id="WP_377120474.1">
    <property type="nucleotide sequence ID" value="NZ_JBHRSD010000002.1"/>
</dbReference>
<organism evidence="2 3">
    <name type="scientific">Pseudoalteromonas fenneropenaei</name>
    <dbReference type="NCBI Taxonomy" id="1737459"/>
    <lineage>
        <taxon>Bacteria</taxon>
        <taxon>Pseudomonadati</taxon>
        <taxon>Pseudomonadota</taxon>
        <taxon>Gammaproteobacteria</taxon>
        <taxon>Alteromonadales</taxon>
        <taxon>Pseudoalteromonadaceae</taxon>
        <taxon>Pseudoalteromonas</taxon>
    </lineage>
</organism>
<evidence type="ECO:0000256" key="1">
    <source>
        <dbReference type="SAM" id="Phobius"/>
    </source>
</evidence>
<protein>
    <submittedName>
        <fullName evidence="2">Uncharacterized protein</fullName>
    </submittedName>
</protein>
<accession>A0ABV7CFI6</accession>
<keyword evidence="1" id="KW-0812">Transmembrane</keyword>
<feature type="transmembrane region" description="Helical" evidence="1">
    <location>
        <begin position="6"/>
        <end position="24"/>
    </location>
</feature>
<evidence type="ECO:0000313" key="3">
    <source>
        <dbReference type="Proteomes" id="UP001595453"/>
    </source>
</evidence>
<dbReference type="EMBL" id="JBHRSD010000002">
    <property type="protein sequence ID" value="MFC3031341.1"/>
    <property type="molecule type" value="Genomic_DNA"/>
</dbReference>
<feature type="transmembrane region" description="Helical" evidence="1">
    <location>
        <begin position="31"/>
        <end position="49"/>
    </location>
</feature>
<gene>
    <name evidence="2" type="ORF">ACFOEE_02215</name>
</gene>
<name>A0ABV7CFI6_9GAMM</name>
<keyword evidence="1" id="KW-1133">Transmembrane helix</keyword>
<proteinExistence type="predicted"/>
<evidence type="ECO:0000313" key="2">
    <source>
        <dbReference type="EMBL" id="MFC3031341.1"/>
    </source>
</evidence>
<sequence length="66" mass="7172">MQLVGYIIFIPFILFYSFVLGPVLKAVLVPGGLALLALILGPAAFLRAWHSAREVKTPQTAETDIC</sequence>
<comment type="caution">
    <text evidence="2">The sequence shown here is derived from an EMBL/GenBank/DDBJ whole genome shotgun (WGS) entry which is preliminary data.</text>
</comment>
<keyword evidence="1" id="KW-0472">Membrane</keyword>